<keyword evidence="1" id="KW-0472">Membrane</keyword>
<organism evidence="2 3">
    <name type="scientific">Aquimarina aggregata</name>
    <dbReference type="NCBI Taxonomy" id="1642818"/>
    <lineage>
        <taxon>Bacteria</taxon>
        <taxon>Pseudomonadati</taxon>
        <taxon>Bacteroidota</taxon>
        <taxon>Flavobacteriia</taxon>
        <taxon>Flavobacteriales</taxon>
        <taxon>Flavobacteriaceae</taxon>
        <taxon>Aquimarina</taxon>
    </lineage>
</organism>
<accession>A0A163CEE8</accession>
<evidence type="ECO:0000256" key="1">
    <source>
        <dbReference type="SAM" id="Phobius"/>
    </source>
</evidence>
<protein>
    <submittedName>
        <fullName evidence="2">Uncharacterized protein</fullName>
    </submittedName>
</protein>
<sequence>MKSKNSLENGSRRGKKKAEFKFEPGFHTFVLLISITFYSFMNLVFMIIDGECAIQKYILVEFCNIKSLFNIF</sequence>
<proteinExistence type="predicted"/>
<keyword evidence="1" id="KW-0812">Transmembrane</keyword>
<dbReference type="AlphaFoldDB" id="A0A163CEE8"/>
<name>A0A163CEE8_9FLAO</name>
<dbReference type="EMBL" id="LQRT01000002">
    <property type="protein sequence ID" value="KZS42326.1"/>
    <property type="molecule type" value="Genomic_DNA"/>
</dbReference>
<keyword evidence="1" id="KW-1133">Transmembrane helix</keyword>
<keyword evidence="3" id="KW-1185">Reference proteome</keyword>
<gene>
    <name evidence="2" type="ORF">AWE51_02480</name>
</gene>
<dbReference type="Proteomes" id="UP000076715">
    <property type="component" value="Unassembled WGS sequence"/>
</dbReference>
<evidence type="ECO:0000313" key="2">
    <source>
        <dbReference type="EMBL" id="KZS42326.1"/>
    </source>
</evidence>
<evidence type="ECO:0000313" key="3">
    <source>
        <dbReference type="Proteomes" id="UP000076715"/>
    </source>
</evidence>
<dbReference type="STRING" id="1642818.AWE51_02480"/>
<reference evidence="2 3" key="1">
    <citation type="submission" date="2016-01" db="EMBL/GenBank/DDBJ databases">
        <title>The draft genome sequence of Aquimarina sp. RZW4-3-2.</title>
        <authorList>
            <person name="Wang Y."/>
        </authorList>
    </citation>
    <scope>NUCLEOTIDE SEQUENCE [LARGE SCALE GENOMIC DNA]</scope>
    <source>
        <strain evidence="2 3">RZW4-3-2</strain>
    </source>
</reference>
<comment type="caution">
    <text evidence="2">The sequence shown here is derived from an EMBL/GenBank/DDBJ whole genome shotgun (WGS) entry which is preliminary data.</text>
</comment>
<feature type="transmembrane region" description="Helical" evidence="1">
    <location>
        <begin position="26"/>
        <end position="48"/>
    </location>
</feature>